<dbReference type="Pfam" id="PF00811">
    <property type="entry name" value="Ependymin"/>
    <property type="match status" value="1"/>
</dbReference>
<dbReference type="GO" id="GO:0007160">
    <property type="term" value="P:cell-matrix adhesion"/>
    <property type="evidence" value="ECO:0007669"/>
    <property type="project" value="InterPro"/>
</dbReference>
<gene>
    <name evidence="2" type="ORF">KP79_PYT09806</name>
</gene>
<keyword evidence="3" id="KW-1185">Reference proteome</keyword>
<dbReference type="PRINTS" id="PR00317">
    <property type="entry name" value="EPENDYMIN"/>
</dbReference>
<dbReference type="PANTHER" id="PTHR10697:SF1">
    <property type="entry name" value="MAMMALIAN EPENDYMIN-RELATED PROTEIN 1"/>
    <property type="match status" value="1"/>
</dbReference>
<organism evidence="2 3">
    <name type="scientific">Mizuhopecten yessoensis</name>
    <name type="common">Japanese scallop</name>
    <name type="synonym">Patinopecten yessoensis</name>
    <dbReference type="NCBI Taxonomy" id="6573"/>
    <lineage>
        <taxon>Eukaryota</taxon>
        <taxon>Metazoa</taxon>
        <taxon>Spiralia</taxon>
        <taxon>Lophotrochozoa</taxon>
        <taxon>Mollusca</taxon>
        <taxon>Bivalvia</taxon>
        <taxon>Autobranchia</taxon>
        <taxon>Pteriomorphia</taxon>
        <taxon>Pectinida</taxon>
        <taxon>Pectinoidea</taxon>
        <taxon>Pectinidae</taxon>
        <taxon>Mizuhopecten</taxon>
    </lineage>
</organism>
<dbReference type="GO" id="GO:0005764">
    <property type="term" value="C:lysosome"/>
    <property type="evidence" value="ECO:0007669"/>
    <property type="project" value="TreeGrafter"/>
</dbReference>
<reference evidence="2 3" key="1">
    <citation type="journal article" date="2017" name="Nat. Ecol. Evol.">
        <title>Scallop genome provides insights into evolution of bilaterian karyotype and development.</title>
        <authorList>
            <person name="Wang S."/>
            <person name="Zhang J."/>
            <person name="Jiao W."/>
            <person name="Li J."/>
            <person name="Xun X."/>
            <person name="Sun Y."/>
            <person name="Guo X."/>
            <person name="Huan P."/>
            <person name="Dong B."/>
            <person name="Zhang L."/>
            <person name="Hu X."/>
            <person name="Sun X."/>
            <person name="Wang J."/>
            <person name="Zhao C."/>
            <person name="Wang Y."/>
            <person name="Wang D."/>
            <person name="Huang X."/>
            <person name="Wang R."/>
            <person name="Lv J."/>
            <person name="Li Y."/>
            <person name="Zhang Z."/>
            <person name="Liu B."/>
            <person name="Lu W."/>
            <person name="Hui Y."/>
            <person name="Liang J."/>
            <person name="Zhou Z."/>
            <person name="Hou R."/>
            <person name="Li X."/>
            <person name="Liu Y."/>
            <person name="Li H."/>
            <person name="Ning X."/>
            <person name="Lin Y."/>
            <person name="Zhao L."/>
            <person name="Xing Q."/>
            <person name="Dou J."/>
            <person name="Li Y."/>
            <person name="Mao J."/>
            <person name="Guo H."/>
            <person name="Dou H."/>
            <person name="Li T."/>
            <person name="Mu C."/>
            <person name="Jiang W."/>
            <person name="Fu Q."/>
            <person name="Fu X."/>
            <person name="Miao Y."/>
            <person name="Liu J."/>
            <person name="Yu Q."/>
            <person name="Li R."/>
            <person name="Liao H."/>
            <person name="Li X."/>
            <person name="Kong Y."/>
            <person name="Jiang Z."/>
            <person name="Chourrout D."/>
            <person name="Li R."/>
            <person name="Bao Z."/>
        </authorList>
    </citation>
    <scope>NUCLEOTIDE SEQUENCE [LARGE SCALE GENOMIC DNA]</scope>
    <source>
        <strain evidence="2 3">PY_sf001</strain>
    </source>
</reference>
<name>A0A210PL06_MIZYE</name>
<dbReference type="OrthoDB" id="6084362at2759"/>
<dbReference type="InterPro" id="IPR001299">
    <property type="entry name" value="Ependymin"/>
</dbReference>
<accession>A0A210PL06</accession>
<feature type="signal peptide" evidence="1">
    <location>
        <begin position="1"/>
        <end position="24"/>
    </location>
</feature>
<dbReference type="AlphaFoldDB" id="A0A210PL06"/>
<comment type="caution">
    <text evidence="2">The sequence shown here is derived from an EMBL/GenBank/DDBJ whole genome shotgun (WGS) entry which is preliminary data.</text>
</comment>
<dbReference type="PANTHER" id="PTHR10697">
    <property type="entry name" value="MAMMALIAN EPENDYMIN-RELATED PROTEIN 1"/>
    <property type="match status" value="1"/>
</dbReference>
<keyword evidence="1" id="KW-0732">Signal</keyword>
<dbReference type="GO" id="GO:0005509">
    <property type="term" value="F:calcium ion binding"/>
    <property type="evidence" value="ECO:0007669"/>
    <property type="project" value="InterPro"/>
</dbReference>
<feature type="chain" id="PRO_5012216751" evidence="1">
    <location>
        <begin position="25"/>
        <end position="205"/>
    </location>
</feature>
<evidence type="ECO:0000256" key="1">
    <source>
        <dbReference type="SAM" id="SignalP"/>
    </source>
</evidence>
<evidence type="ECO:0000313" key="2">
    <source>
        <dbReference type="EMBL" id="OWF37116.1"/>
    </source>
</evidence>
<evidence type="ECO:0000313" key="3">
    <source>
        <dbReference type="Proteomes" id="UP000242188"/>
    </source>
</evidence>
<sequence length="205" mass="23063">MCDHSHVDMKVALVILSLVGAVFGQLPTPCNSPNQWEARERVVEYGAKFEEWHKVYYDGSSGRERNIAEVEDGSTRDFFDILTLYNENKRYMINMKTKQCNVTAINRPFRHRGVPPNAQFSYAFTLGATGFSGQSITVQSFTANVTFGTFHEEYFGMVTSPSCVPVNNFYYNPSEQTKSVVAYYDLTVGISDPMAFVPPPQCNSS</sequence>
<dbReference type="GO" id="GO:0005576">
    <property type="term" value="C:extracellular region"/>
    <property type="evidence" value="ECO:0007669"/>
    <property type="project" value="InterPro"/>
</dbReference>
<proteinExistence type="predicted"/>
<dbReference type="EMBL" id="NEDP02005595">
    <property type="protein sequence ID" value="OWF37116.1"/>
    <property type="molecule type" value="Genomic_DNA"/>
</dbReference>
<protein>
    <submittedName>
        <fullName evidence="2">Mammalian ependymin-related protein 1</fullName>
    </submittedName>
</protein>
<dbReference type="Proteomes" id="UP000242188">
    <property type="component" value="Unassembled WGS sequence"/>
</dbReference>